<dbReference type="AlphaFoldDB" id="A0A0P1BAJ7"/>
<keyword evidence="22" id="KW-1185">Reference proteome</keyword>
<evidence type="ECO:0000313" key="21">
    <source>
        <dbReference type="EMBL" id="CEH12759.1"/>
    </source>
</evidence>
<dbReference type="Proteomes" id="UP000054845">
    <property type="component" value="Unassembled WGS sequence"/>
</dbReference>
<dbReference type="PROSITE" id="PS51379">
    <property type="entry name" value="4FE4S_FER_2"/>
    <property type="match status" value="1"/>
</dbReference>
<protein>
    <recommendedName>
        <fullName evidence="19">Electron transfer flavoprotein-ubiquinone oxidoreductase</fullName>
        <shortName evidence="19">ETF-QO</shortName>
        <ecNumber evidence="19">1.5.5.1</ecNumber>
    </recommendedName>
</protein>
<dbReference type="Gene3D" id="3.30.70.20">
    <property type="match status" value="1"/>
</dbReference>
<evidence type="ECO:0000256" key="11">
    <source>
        <dbReference type="ARBA" id="ARBA00022982"/>
    </source>
</evidence>
<comment type="subcellular location">
    <subcellularLocation>
        <location evidence="3">Mitochondrion inner membrane</location>
    </subcellularLocation>
</comment>
<dbReference type="SUPFAM" id="SSF51905">
    <property type="entry name" value="FAD/NAD(P)-binding domain"/>
    <property type="match status" value="1"/>
</dbReference>
<keyword evidence="11 19" id="KW-0249">Electron transport</keyword>
<evidence type="ECO:0000256" key="13">
    <source>
        <dbReference type="ARBA" id="ARBA00023004"/>
    </source>
</evidence>
<dbReference type="GO" id="GO:0004174">
    <property type="term" value="F:electron-transferring-flavoprotein dehydrogenase activity"/>
    <property type="evidence" value="ECO:0007669"/>
    <property type="project" value="UniProtKB-UniRule"/>
</dbReference>
<dbReference type="InterPro" id="IPR036188">
    <property type="entry name" value="FAD/NAD-bd_sf"/>
</dbReference>
<evidence type="ECO:0000256" key="4">
    <source>
        <dbReference type="ARBA" id="ARBA00006796"/>
    </source>
</evidence>
<evidence type="ECO:0000256" key="14">
    <source>
        <dbReference type="ARBA" id="ARBA00023014"/>
    </source>
</evidence>
<dbReference type="Pfam" id="PF05187">
    <property type="entry name" value="Fer4_ETF_QO"/>
    <property type="match status" value="1"/>
</dbReference>
<evidence type="ECO:0000256" key="6">
    <source>
        <dbReference type="ARBA" id="ARBA00022630"/>
    </source>
</evidence>
<evidence type="ECO:0000256" key="15">
    <source>
        <dbReference type="ARBA" id="ARBA00023075"/>
    </source>
</evidence>
<dbReference type="OrthoDB" id="437331at2759"/>
<evidence type="ECO:0000256" key="5">
    <source>
        <dbReference type="ARBA" id="ARBA00022448"/>
    </source>
</evidence>
<dbReference type="SUPFAM" id="SSF54373">
    <property type="entry name" value="FAD-linked reductases, C-terminal domain"/>
    <property type="match status" value="1"/>
</dbReference>
<keyword evidence="12 19" id="KW-0560">Oxidoreductase</keyword>
<keyword evidence="5 19" id="KW-0813">Transport</keyword>
<dbReference type="EMBL" id="CCYA01000181">
    <property type="protein sequence ID" value="CEH12759.1"/>
    <property type="molecule type" value="Genomic_DNA"/>
</dbReference>
<dbReference type="InterPro" id="IPR017896">
    <property type="entry name" value="4Fe4S_Fe-S-bd"/>
</dbReference>
<evidence type="ECO:0000256" key="9">
    <source>
        <dbReference type="ARBA" id="ARBA00022827"/>
    </source>
</evidence>
<keyword evidence="13 19" id="KW-0408">Iron</keyword>
<proteinExistence type="inferred from homology"/>
<evidence type="ECO:0000256" key="19">
    <source>
        <dbReference type="RuleBase" id="RU366068"/>
    </source>
</evidence>
<reference evidence="21 22" key="1">
    <citation type="submission" date="2014-09" db="EMBL/GenBank/DDBJ databases">
        <authorList>
            <person name="Magalhaes I.L.F."/>
            <person name="Oliveira U."/>
            <person name="Santos F.R."/>
            <person name="Vidigal T.H.D.A."/>
            <person name="Brescovit A.D."/>
            <person name="Santos A.J."/>
        </authorList>
    </citation>
    <scope>NUCLEOTIDE SEQUENCE [LARGE SCALE GENOMIC DNA]</scope>
</reference>
<evidence type="ECO:0000256" key="10">
    <source>
        <dbReference type="ARBA" id="ARBA00022946"/>
    </source>
</evidence>
<dbReference type="SUPFAM" id="SSF54862">
    <property type="entry name" value="4Fe-4S ferredoxins"/>
    <property type="match status" value="1"/>
</dbReference>
<evidence type="ECO:0000313" key="22">
    <source>
        <dbReference type="Proteomes" id="UP000054845"/>
    </source>
</evidence>
<keyword evidence="8" id="KW-0999">Mitochondrion inner membrane</keyword>
<keyword evidence="9 19" id="KW-0274">FAD</keyword>
<keyword evidence="10" id="KW-0809">Transit peptide</keyword>
<evidence type="ECO:0000256" key="17">
    <source>
        <dbReference type="ARBA" id="ARBA00023136"/>
    </source>
</evidence>
<accession>A0A0P1BAJ7</accession>
<evidence type="ECO:0000256" key="12">
    <source>
        <dbReference type="ARBA" id="ARBA00023002"/>
    </source>
</evidence>
<dbReference type="InterPro" id="IPR007859">
    <property type="entry name" value="ETF-QO/FixX_C"/>
</dbReference>
<evidence type="ECO:0000256" key="1">
    <source>
        <dbReference type="ARBA" id="ARBA00001974"/>
    </source>
</evidence>
<evidence type="ECO:0000256" key="8">
    <source>
        <dbReference type="ARBA" id="ARBA00022792"/>
    </source>
</evidence>
<evidence type="ECO:0000259" key="20">
    <source>
        <dbReference type="PROSITE" id="PS51379"/>
    </source>
</evidence>
<comment type="similarity">
    <text evidence="4">Belongs to the ETF-QO/FixC family.</text>
</comment>
<dbReference type="EC" id="1.5.5.1" evidence="19"/>
<keyword evidence="6 19" id="KW-0285">Flavoprotein</keyword>
<evidence type="ECO:0000256" key="18">
    <source>
        <dbReference type="ARBA" id="ARBA00052682"/>
    </source>
</evidence>
<comment type="cofactor">
    <cofactor evidence="19">
        <name>[4Fe-4S] cluster</name>
        <dbReference type="ChEBI" id="CHEBI:49883"/>
    </cofactor>
    <text evidence="19">Binds 1 [4Fe-4S] cluster.</text>
</comment>
<dbReference type="PANTHER" id="PTHR10617">
    <property type="entry name" value="ELECTRON TRANSFER FLAVOPROTEIN-UBIQUINONE OXIDOREDUCTASE"/>
    <property type="match status" value="1"/>
</dbReference>
<dbReference type="GO" id="GO:0005743">
    <property type="term" value="C:mitochondrial inner membrane"/>
    <property type="evidence" value="ECO:0007669"/>
    <property type="project" value="UniProtKB-SubCell"/>
</dbReference>
<dbReference type="InterPro" id="IPR040156">
    <property type="entry name" value="ETF-QO"/>
</dbReference>
<evidence type="ECO:0000256" key="16">
    <source>
        <dbReference type="ARBA" id="ARBA00023128"/>
    </source>
</evidence>
<keyword evidence="16" id="KW-0496">Mitochondrion</keyword>
<feature type="domain" description="4Fe-4S ferredoxin-type" evidence="20">
    <location>
        <begin position="653"/>
        <end position="682"/>
    </location>
</feature>
<dbReference type="Gene3D" id="3.50.50.60">
    <property type="entry name" value="FAD/NAD(P)-binding domain"/>
    <property type="match status" value="1"/>
</dbReference>
<dbReference type="InterPro" id="IPR049398">
    <property type="entry name" value="ETF-QO/FixC_UQ-bd"/>
</dbReference>
<dbReference type="Pfam" id="PF21162">
    <property type="entry name" value="ETFQO_UQ-bd"/>
    <property type="match status" value="1"/>
</dbReference>
<keyword evidence="14 19" id="KW-0411">Iron-sulfur</keyword>
<evidence type="ECO:0000256" key="3">
    <source>
        <dbReference type="ARBA" id="ARBA00004273"/>
    </source>
</evidence>
<keyword evidence="17" id="KW-0472">Membrane</keyword>
<dbReference type="FunFam" id="3.30.70.20:FF:000015">
    <property type="entry name" value="Electron transfer flavoprotein-ubiquinone oxidoreductase"/>
    <property type="match status" value="1"/>
</dbReference>
<comment type="function">
    <text evidence="2 19">Accepts electrons from ETF and reduces ubiquinone.</text>
</comment>
<dbReference type="PANTHER" id="PTHR10617:SF107">
    <property type="entry name" value="ELECTRON TRANSFER FLAVOPROTEIN-UBIQUINONE OXIDOREDUCTASE, MITOCHONDRIAL"/>
    <property type="match status" value="1"/>
</dbReference>
<comment type="cofactor">
    <cofactor evidence="1 19">
        <name>FAD</name>
        <dbReference type="ChEBI" id="CHEBI:57692"/>
    </cofactor>
</comment>
<dbReference type="GO" id="GO:0051539">
    <property type="term" value="F:4 iron, 4 sulfur cluster binding"/>
    <property type="evidence" value="ECO:0007669"/>
    <property type="project" value="UniProtKB-UniRule"/>
</dbReference>
<dbReference type="Pfam" id="PF13450">
    <property type="entry name" value="NAD_binding_8"/>
    <property type="match status" value="1"/>
</dbReference>
<keyword evidence="7 19" id="KW-0479">Metal-binding</keyword>
<dbReference type="Gene3D" id="3.30.9.90">
    <property type="match status" value="1"/>
</dbReference>
<comment type="catalytic activity">
    <reaction evidence="18 19">
        <text>a ubiquinone + reduced [electron-transfer flavoprotein] = a ubiquinol + oxidized [electron-transfer flavoprotein] + H(+)</text>
        <dbReference type="Rhea" id="RHEA:24052"/>
        <dbReference type="Rhea" id="RHEA-COMP:9565"/>
        <dbReference type="Rhea" id="RHEA-COMP:9566"/>
        <dbReference type="Rhea" id="RHEA-COMP:10685"/>
        <dbReference type="Rhea" id="RHEA-COMP:10686"/>
        <dbReference type="ChEBI" id="CHEBI:15378"/>
        <dbReference type="ChEBI" id="CHEBI:16389"/>
        <dbReference type="ChEBI" id="CHEBI:17976"/>
        <dbReference type="ChEBI" id="CHEBI:57692"/>
        <dbReference type="ChEBI" id="CHEBI:58307"/>
        <dbReference type="EC" id="1.5.5.1"/>
    </reaction>
</comment>
<evidence type="ECO:0000256" key="7">
    <source>
        <dbReference type="ARBA" id="ARBA00022723"/>
    </source>
</evidence>
<name>A0A0P1BAJ7_9BASI</name>
<dbReference type="STRING" id="401625.A0A0P1BAJ7"/>
<evidence type="ECO:0000256" key="2">
    <source>
        <dbReference type="ARBA" id="ARBA00002819"/>
    </source>
</evidence>
<keyword evidence="15 19" id="KW-0830">Ubiquinone</keyword>
<sequence length="693" mass="74257">MIAPRLAAAAAGSSGALSSASSSAARTTAPRTLSALRSGTTFGLSRNFSSSIISSARSDARAHASRAPLESRRFLNTSASARQATPVDDATARVDQEAANSDAGFNLEDVERVTDVADVLIVGGGPAGLSAAIRIKQLAEQKGEEIRVVLLEKGAEVGNHILSGAVIQTNALDELFPDWKELGAPLNQPATEDQMRFLTPTGSFPMPKPPQMSNEGNYIVSLSRFTAWLGEKAEELGVEIYPGFAGAKLVWETDEAGNKIGIKGVTTNEIGLGKDGQPKDSFEPGMEFHAPLTLFAEGAHGSLSQQVIKDLKLREAVGADEQTYGLGVKEVWKVKPEKHKAGLCTHTLGWPLPLDTYGGSWCYHMEDNMVSVGLVVGLDYPNPYLSPFREFQKMKHHPFFADLLEGGECVAYGARALNEGGYQSIPKLHFPGGALIGCSAGFLNVPKIKGTHNAMKSGMLAADAAVDALLAQKASAGDGEASAQSESESDEEEIELKPRIDLAEYKKLLDGSWVMEELKEVRNLRPSFHSPLGFWGGIAYSGLDSLILKGRTPWTFHHAGEDRAQTKPASECKPIEYPRPDGKLSFDILTSVSRTGTNHAEDQPVHLHVKGGDYAGHTERNVGTYDGLLGRACPAAVYEYVDAEGGEEHARGMKFNISSQNCIHCKTCSIKVPDASIEWRVPEGGGGPKYSLT</sequence>
<organism evidence="21 22">
    <name type="scientific">Ceraceosorus bombacis</name>
    <dbReference type="NCBI Taxonomy" id="401625"/>
    <lineage>
        <taxon>Eukaryota</taxon>
        <taxon>Fungi</taxon>
        <taxon>Dikarya</taxon>
        <taxon>Basidiomycota</taxon>
        <taxon>Ustilaginomycotina</taxon>
        <taxon>Exobasidiomycetes</taxon>
        <taxon>Ceraceosorales</taxon>
        <taxon>Ceraceosoraceae</taxon>
        <taxon>Ceraceosorus</taxon>
    </lineage>
</organism>
<dbReference type="GO" id="GO:0046872">
    <property type="term" value="F:metal ion binding"/>
    <property type="evidence" value="ECO:0007669"/>
    <property type="project" value="UniProtKB-KW"/>
</dbReference>